<feature type="region of interest" description="Disordered" evidence="1">
    <location>
        <begin position="229"/>
        <end position="301"/>
    </location>
</feature>
<feature type="compositionally biased region" description="Polar residues" evidence="1">
    <location>
        <begin position="370"/>
        <end position="380"/>
    </location>
</feature>
<dbReference type="Proteomes" id="UP001620626">
    <property type="component" value="Unassembled WGS sequence"/>
</dbReference>
<feature type="compositionally biased region" description="Basic and acidic residues" evidence="1">
    <location>
        <begin position="444"/>
        <end position="454"/>
    </location>
</feature>
<protein>
    <submittedName>
        <fullName evidence="2">Uncharacterized protein</fullName>
    </submittedName>
</protein>
<feature type="region of interest" description="Disordered" evidence="1">
    <location>
        <begin position="342"/>
        <end position="382"/>
    </location>
</feature>
<comment type="caution">
    <text evidence="2">The sequence shown here is derived from an EMBL/GenBank/DDBJ whole genome shotgun (WGS) entry which is preliminary data.</text>
</comment>
<gene>
    <name evidence="2" type="ORF">niasHT_001731</name>
</gene>
<dbReference type="EMBL" id="JBICBT010000010">
    <property type="protein sequence ID" value="KAL3126092.1"/>
    <property type="molecule type" value="Genomic_DNA"/>
</dbReference>
<evidence type="ECO:0000256" key="1">
    <source>
        <dbReference type="SAM" id="MobiDB-lite"/>
    </source>
</evidence>
<name>A0ABD2MEZ0_9BILA</name>
<reference evidence="2 3" key="1">
    <citation type="submission" date="2024-10" db="EMBL/GenBank/DDBJ databases">
        <authorList>
            <person name="Kim D."/>
        </authorList>
    </citation>
    <scope>NUCLEOTIDE SEQUENCE [LARGE SCALE GENOMIC DNA]</scope>
    <source>
        <strain evidence="2">BH-2024</strain>
    </source>
</reference>
<feature type="region of interest" description="Disordered" evidence="1">
    <location>
        <begin position="399"/>
        <end position="480"/>
    </location>
</feature>
<dbReference type="AlphaFoldDB" id="A0ABD2MEZ0"/>
<feature type="compositionally biased region" description="Polar residues" evidence="1">
    <location>
        <begin position="399"/>
        <end position="418"/>
    </location>
</feature>
<feature type="compositionally biased region" description="Basic and acidic residues" evidence="1">
    <location>
        <begin position="420"/>
        <end position="436"/>
    </location>
</feature>
<organism evidence="2 3">
    <name type="scientific">Heterodera trifolii</name>
    <dbReference type="NCBI Taxonomy" id="157864"/>
    <lineage>
        <taxon>Eukaryota</taxon>
        <taxon>Metazoa</taxon>
        <taxon>Ecdysozoa</taxon>
        <taxon>Nematoda</taxon>
        <taxon>Chromadorea</taxon>
        <taxon>Rhabditida</taxon>
        <taxon>Tylenchina</taxon>
        <taxon>Tylenchomorpha</taxon>
        <taxon>Tylenchoidea</taxon>
        <taxon>Heteroderidae</taxon>
        <taxon>Heteroderinae</taxon>
        <taxon>Heterodera</taxon>
    </lineage>
</organism>
<sequence length="480" mass="53767">MLFCDLFLPNKFFKCWLKFGHWRANLDVTGCKTSRNSPLYNEDLKLPSHSPIWNVALKWERICKKKLIRSNINSCNCKISWELSCESEACRHAEGGLSTETTKNLRITLPRNDENCPPNRFSRLIVNIRSSSSAALGPSSQFVHLPADLADFGTEDPFYHYRSRVNKDGHTACYEDSGAPLFFKWSSSDKGHVQLGLFQSLMSLRNGFLAKHYQRRPIVLLAKASPSPPPLLNIKSDERTAQRAAVTPKNKQQTDEGEEREHNETEDEILLGREVSANGPTKSVENAIVKPKVPPKPDKNALIGIGKQQQKKRKEEINQNFVGLLESILKDVRSMNEALDVLESPTGNGGIARSTSSQKVHRKRLPPQGAFSSQDHSIAATSPEAGNVLEYFVAQRQRSASTDRSIGITAQQNANGGQSAEREKTQTMEKEAKGTAEENESQNWEEKCGEKMPTMEDEDGNLEKDESEAQQPQELLETDF</sequence>
<keyword evidence="3" id="KW-1185">Reference proteome</keyword>
<proteinExistence type="predicted"/>
<accession>A0ABD2MEZ0</accession>
<feature type="compositionally biased region" description="Acidic residues" evidence="1">
    <location>
        <begin position="455"/>
        <end position="468"/>
    </location>
</feature>
<evidence type="ECO:0000313" key="2">
    <source>
        <dbReference type="EMBL" id="KAL3126092.1"/>
    </source>
</evidence>
<evidence type="ECO:0000313" key="3">
    <source>
        <dbReference type="Proteomes" id="UP001620626"/>
    </source>
</evidence>